<accession>A0ABS4FZC8</accession>
<name>A0ABS4FZC8_9CLOT</name>
<reference evidence="1 2" key="1">
    <citation type="submission" date="2021-03" db="EMBL/GenBank/DDBJ databases">
        <title>Genomic Encyclopedia of Type Strains, Phase IV (KMG-IV): sequencing the most valuable type-strain genomes for metagenomic binning, comparative biology and taxonomic classification.</title>
        <authorList>
            <person name="Goeker M."/>
        </authorList>
    </citation>
    <scope>NUCLEOTIDE SEQUENCE [LARGE SCALE GENOMIC DNA]</scope>
    <source>
        <strain evidence="1 2">DSM 6139</strain>
    </source>
</reference>
<organism evidence="1 2">
    <name type="scientific">Youngiibacter multivorans</name>
    <dbReference type="NCBI Taxonomy" id="937251"/>
    <lineage>
        <taxon>Bacteria</taxon>
        <taxon>Bacillati</taxon>
        <taxon>Bacillota</taxon>
        <taxon>Clostridia</taxon>
        <taxon>Eubacteriales</taxon>
        <taxon>Clostridiaceae</taxon>
        <taxon>Youngiibacter</taxon>
    </lineage>
</organism>
<keyword evidence="2" id="KW-1185">Reference proteome</keyword>
<dbReference type="EMBL" id="JAGGKC010000001">
    <property type="protein sequence ID" value="MBP1917655.1"/>
    <property type="molecule type" value="Genomic_DNA"/>
</dbReference>
<gene>
    <name evidence="1" type="ORF">J2Z34_000118</name>
</gene>
<evidence type="ECO:0000313" key="2">
    <source>
        <dbReference type="Proteomes" id="UP001519271"/>
    </source>
</evidence>
<comment type="caution">
    <text evidence="1">The sequence shown here is derived from an EMBL/GenBank/DDBJ whole genome shotgun (WGS) entry which is preliminary data.</text>
</comment>
<proteinExistence type="predicted"/>
<evidence type="ECO:0000313" key="1">
    <source>
        <dbReference type="EMBL" id="MBP1917655.1"/>
    </source>
</evidence>
<dbReference type="Proteomes" id="UP001519271">
    <property type="component" value="Unassembled WGS sequence"/>
</dbReference>
<sequence length="87" mass="10286">MERVEYPKILSVNERALSRLFGTCESMYSMDMYPFNDYSKYDVTMFDPKLKAITRENQFSIDCQKAFDLGIRLIMEATKQKSKEDSF</sequence>
<protein>
    <submittedName>
        <fullName evidence="1">Uncharacterized protein</fullName>
    </submittedName>
</protein>
<dbReference type="RefSeq" id="WP_209457902.1">
    <property type="nucleotide sequence ID" value="NZ_JAGGKC010000001.1"/>
</dbReference>